<comment type="caution">
    <text evidence="2">The sequence shown here is derived from an EMBL/GenBank/DDBJ whole genome shotgun (WGS) entry which is preliminary data.</text>
</comment>
<evidence type="ECO:0000313" key="2">
    <source>
        <dbReference type="EMBL" id="TNN27330.1"/>
    </source>
</evidence>
<dbReference type="AlphaFoldDB" id="A0A4Z2EFM6"/>
<organism evidence="2 3">
    <name type="scientific">Liparis tanakae</name>
    <name type="common">Tanaka's snailfish</name>
    <dbReference type="NCBI Taxonomy" id="230148"/>
    <lineage>
        <taxon>Eukaryota</taxon>
        <taxon>Metazoa</taxon>
        <taxon>Chordata</taxon>
        <taxon>Craniata</taxon>
        <taxon>Vertebrata</taxon>
        <taxon>Euteleostomi</taxon>
        <taxon>Actinopterygii</taxon>
        <taxon>Neopterygii</taxon>
        <taxon>Teleostei</taxon>
        <taxon>Neoteleostei</taxon>
        <taxon>Acanthomorphata</taxon>
        <taxon>Eupercaria</taxon>
        <taxon>Perciformes</taxon>
        <taxon>Cottioidei</taxon>
        <taxon>Cottales</taxon>
        <taxon>Liparidae</taxon>
        <taxon>Liparis</taxon>
    </lineage>
</organism>
<evidence type="ECO:0000256" key="1">
    <source>
        <dbReference type="SAM" id="MobiDB-lite"/>
    </source>
</evidence>
<name>A0A4Z2EFM6_9TELE</name>
<gene>
    <name evidence="2" type="ORF">EYF80_062526</name>
</gene>
<keyword evidence="3" id="KW-1185">Reference proteome</keyword>
<feature type="region of interest" description="Disordered" evidence="1">
    <location>
        <begin position="163"/>
        <end position="186"/>
    </location>
</feature>
<dbReference type="EMBL" id="SRLO01008455">
    <property type="protein sequence ID" value="TNN27330.1"/>
    <property type="molecule type" value="Genomic_DNA"/>
</dbReference>
<sequence>MDPCLLSGSRRTADVPFSHAIRLHLLPTGLCAKTRGGATAGFPQRTATVLDPSRPPSGQTSGSGFSSSLSCMSLSDPVPTSESKSEWSESEECVRVCVCPAEWMLASLSSRVSVREKRPKSSRPLGETLLLSLSPSKYRSSRSTNHSGQNLLRIRSQNMARLMSSPAETTQKDSHARPAPAGGVSRACEHQQELEVLLELTDIMRTGYHNNNKNNNNRESSIVALKALKALQKDKRLKVWKAWPEELSALRML</sequence>
<evidence type="ECO:0000313" key="3">
    <source>
        <dbReference type="Proteomes" id="UP000314294"/>
    </source>
</evidence>
<reference evidence="2 3" key="1">
    <citation type="submission" date="2019-03" db="EMBL/GenBank/DDBJ databases">
        <title>First draft genome of Liparis tanakae, snailfish: a comprehensive survey of snailfish specific genes.</title>
        <authorList>
            <person name="Kim W."/>
            <person name="Song I."/>
            <person name="Jeong J.-H."/>
            <person name="Kim D."/>
            <person name="Kim S."/>
            <person name="Ryu S."/>
            <person name="Song J.Y."/>
            <person name="Lee S.K."/>
        </authorList>
    </citation>
    <scope>NUCLEOTIDE SEQUENCE [LARGE SCALE GENOMIC DNA]</scope>
    <source>
        <tissue evidence="2">Muscle</tissue>
    </source>
</reference>
<feature type="compositionally biased region" description="Low complexity" evidence="1">
    <location>
        <begin position="57"/>
        <end position="75"/>
    </location>
</feature>
<proteinExistence type="predicted"/>
<accession>A0A4Z2EFM6</accession>
<protein>
    <submittedName>
        <fullName evidence="2">Uncharacterized protein</fullName>
    </submittedName>
</protein>
<feature type="region of interest" description="Disordered" evidence="1">
    <location>
        <begin position="42"/>
        <end position="85"/>
    </location>
</feature>
<dbReference type="Proteomes" id="UP000314294">
    <property type="component" value="Unassembled WGS sequence"/>
</dbReference>